<accession>A0ABV0I7P9</accession>
<feature type="coiled-coil region" evidence="1">
    <location>
        <begin position="159"/>
        <end position="236"/>
    </location>
</feature>
<name>A0ABV0I7P9_9LACO</name>
<keyword evidence="1" id="KW-0175">Coiled coil</keyword>
<reference evidence="2 3" key="1">
    <citation type="submission" date="2024-04" db="EMBL/GenBank/DDBJ databases">
        <title>Limosilactobacillus allomucosae sp. nov., a novel species isolated from wild boar faecal samples as potential probiotics for domestic pigs.</title>
        <authorList>
            <person name="Chen B."/>
        </authorList>
    </citation>
    <scope>NUCLEOTIDE SEQUENCE [LARGE SCALE GENOMIC DNA]</scope>
    <source>
        <strain evidence="2 3">WILCCON 0055</strain>
    </source>
</reference>
<evidence type="ECO:0000313" key="3">
    <source>
        <dbReference type="Proteomes" id="UP001456307"/>
    </source>
</evidence>
<sequence>MANVEQTNGALDVSQAINKQIAVKIKYLQELETAVDRHDDCKVYQLLDNQRYAAEIEHREQQPNEQGVMNLVDDLADQLSNFLSANLIQYLGRAYPFFYYEEYQTGHYRIYFGNWWDRRRFGELDVLNIRFAFDQEEYQKLARAFELSKQNKRYNSDRIEQISSENDRLQKLIDSRQEREQKRAELQSQFKDASAHSGLFESNKNREARQVIVEQISKLEDEEQESRTAADTIKENERVVLDLSKENTILSYEQKSIVDTFGTFEDFELANRNLYASYLKSLGGKQAGVSADEQ</sequence>
<dbReference type="EMBL" id="JBCNVT010000001">
    <property type="protein sequence ID" value="MEO5286491.1"/>
    <property type="molecule type" value="Genomic_DNA"/>
</dbReference>
<evidence type="ECO:0000313" key="2">
    <source>
        <dbReference type="EMBL" id="MEO5286491.1"/>
    </source>
</evidence>
<keyword evidence="3" id="KW-1185">Reference proteome</keyword>
<dbReference type="GO" id="GO:0004527">
    <property type="term" value="F:exonuclease activity"/>
    <property type="evidence" value="ECO:0007669"/>
    <property type="project" value="UniProtKB-KW"/>
</dbReference>
<dbReference type="Proteomes" id="UP001456307">
    <property type="component" value="Unassembled WGS sequence"/>
</dbReference>
<proteinExistence type="predicted"/>
<gene>
    <name evidence="2" type="ORF">AAVZ08_07845</name>
</gene>
<organism evidence="2 3">
    <name type="scientific">Limosilactobacillus allomucosae</name>
    <dbReference type="NCBI Taxonomy" id="3142938"/>
    <lineage>
        <taxon>Bacteria</taxon>
        <taxon>Bacillati</taxon>
        <taxon>Bacillota</taxon>
        <taxon>Bacilli</taxon>
        <taxon>Lactobacillales</taxon>
        <taxon>Lactobacillaceae</taxon>
        <taxon>Limosilactobacillus</taxon>
    </lineage>
</organism>
<keyword evidence="2" id="KW-0269">Exonuclease</keyword>
<keyword evidence="2" id="KW-0378">Hydrolase</keyword>
<protein>
    <submittedName>
        <fullName evidence="2">Exonuclease SbcC</fullName>
    </submittedName>
</protein>
<keyword evidence="2" id="KW-0540">Nuclease</keyword>
<evidence type="ECO:0000256" key="1">
    <source>
        <dbReference type="SAM" id="Coils"/>
    </source>
</evidence>
<dbReference type="RefSeq" id="WP_347985538.1">
    <property type="nucleotide sequence ID" value="NZ_JBCNVT010000001.1"/>
</dbReference>
<comment type="caution">
    <text evidence="2">The sequence shown here is derived from an EMBL/GenBank/DDBJ whole genome shotgun (WGS) entry which is preliminary data.</text>
</comment>